<gene>
    <name evidence="1" type="ORF">E3V97_23190</name>
</gene>
<reference evidence="1 2" key="1">
    <citation type="submission" date="2019-03" db="EMBL/GenBank/DDBJ databases">
        <authorList>
            <person name="He R.-H."/>
        </authorList>
    </citation>
    <scope>NUCLEOTIDE SEQUENCE [LARGE SCALE GENOMIC DNA]</scope>
    <source>
        <strain evidence="1 2">DSM 19624</strain>
    </source>
</reference>
<proteinExistence type="predicted"/>
<name>A0ABY2HIR9_9SPHI</name>
<dbReference type="Pfam" id="PF04648">
    <property type="entry name" value="MF_alpha"/>
    <property type="match status" value="1"/>
</dbReference>
<evidence type="ECO:0000313" key="2">
    <source>
        <dbReference type="Proteomes" id="UP000297429"/>
    </source>
</evidence>
<keyword evidence="2" id="KW-1185">Reference proteome</keyword>
<comment type="caution">
    <text evidence="1">The sequence shown here is derived from an EMBL/GenBank/DDBJ whole genome shotgun (WGS) entry which is preliminary data.</text>
</comment>
<protein>
    <submittedName>
        <fullName evidence="1">Uncharacterized protein</fullName>
    </submittedName>
</protein>
<organism evidence="1 2">
    <name type="scientific">Pedobacter alluvionis</name>
    <dbReference type="NCBI Taxonomy" id="475253"/>
    <lineage>
        <taxon>Bacteria</taxon>
        <taxon>Pseudomonadati</taxon>
        <taxon>Bacteroidota</taxon>
        <taxon>Sphingobacteriia</taxon>
        <taxon>Sphingobacteriales</taxon>
        <taxon>Sphingobacteriaceae</taxon>
        <taxon>Pedobacter</taxon>
    </lineage>
</organism>
<sequence>MVAWHSVSVWLSFSKGKPLYQRHQ</sequence>
<dbReference type="InterPro" id="IPR006742">
    <property type="entry name" value="Mating_factor_alpha_C"/>
</dbReference>
<dbReference type="Proteomes" id="UP000297429">
    <property type="component" value="Unassembled WGS sequence"/>
</dbReference>
<evidence type="ECO:0000313" key="1">
    <source>
        <dbReference type="EMBL" id="TFB28495.1"/>
    </source>
</evidence>
<dbReference type="EMBL" id="SOPX01000006">
    <property type="protein sequence ID" value="TFB28495.1"/>
    <property type="molecule type" value="Genomic_DNA"/>
</dbReference>
<accession>A0ABY2HIR9</accession>